<accession>A0A183NHM6</accession>
<dbReference type="Proteomes" id="UP000269396">
    <property type="component" value="Unassembled WGS sequence"/>
</dbReference>
<keyword evidence="2" id="KW-1185">Reference proteome</keyword>
<evidence type="ECO:0000313" key="1">
    <source>
        <dbReference type="EMBL" id="VDO79790.1"/>
    </source>
</evidence>
<proteinExistence type="predicted"/>
<name>A0A183NHM6_9TREM</name>
<dbReference type="AlphaFoldDB" id="A0A183NHM6"/>
<reference evidence="1 2" key="1">
    <citation type="submission" date="2018-11" db="EMBL/GenBank/DDBJ databases">
        <authorList>
            <consortium name="Pathogen Informatics"/>
        </authorList>
    </citation>
    <scope>NUCLEOTIDE SEQUENCE [LARGE SCALE GENOMIC DNA]</scope>
    <source>
        <strain>Denwood</strain>
        <strain evidence="2">Zambia</strain>
    </source>
</reference>
<dbReference type="EMBL" id="UZAL01001848">
    <property type="protein sequence ID" value="VDO79790.1"/>
    <property type="molecule type" value="Genomic_DNA"/>
</dbReference>
<gene>
    <name evidence="1" type="ORF">SMTD_LOCUS1612</name>
</gene>
<organism evidence="1 2">
    <name type="scientific">Schistosoma mattheei</name>
    <dbReference type="NCBI Taxonomy" id="31246"/>
    <lineage>
        <taxon>Eukaryota</taxon>
        <taxon>Metazoa</taxon>
        <taxon>Spiralia</taxon>
        <taxon>Lophotrochozoa</taxon>
        <taxon>Platyhelminthes</taxon>
        <taxon>Trematoda</taxon>
        <taxon>Digenea</taxon>
        <taxon>Strigeidida</taxon>
        <taxon>Schistosomatoidea</taxon>
        <taxon>Schistosomatidae</taxon>
        <taxon>Schistosoma</taxon>
    </lineage>
</organism>
<protein>
    <submittedName>
        <fullName evidence="1">Uncharacterized protein</fullName>
    </submittedName>
</protein>
<sequence length="43" mass="5053">MKWCWSFNNKIMSNLLAPKCSISLNKPFKFRSIFVSKSEVEVN</sequence>
<evidence type="ECO:0000313" key="2">
    <source>
        <dbReference type="Proteomes" id="UP000269396"/>
    </source>
</evidence>